<dbReference type="GO" id="GO:0047372">
    <property type="term" value="F:monoacylglycerol lipase activity"/>
    <property type="evidence" value="ECO:0007669"/>
    <property type="project" value="TreeGrafter"/>
</dbReference>
<comment type="function">
    <text evidence="5">Lipolytic acyl hydrolase (LAH).</text>
</comment>
<reference evidence="9" key="2">
    <citation type="submission" date="2025-08" db="UniProtKB">
        <authorList>
            <consortium name="RefSeq"/>
        </authorList>
    </citation>
    <scope>IDENTIFICATION</scope>
    <source>
        <tissue evidence="9">Leaf</tissue>
    </source>
</reference>
<feature type="active site" description="Proton acceptor" evidence="4">
    <location>
        <position position="218"/>
    </location>
</feature>
<dbReference type="GO" id="GO:0004620">
    <property type="term" value="F:phospholipase activity"/>
    <property type="evidence" value="ECO:0007669"/>
    <property type="project" value="TreeGrafter"/>
</dbReference>
<dbReference type="RefSeq" id="XP_014515727.1">
    <property type="nucleotide sequence ID" value="XM_014660241.2"/>
</dbReference>
<comment type="similarity">
    <text evidence="1 5">Belongs to the patatin family.</text>
</comment>
<keyword evidence="6" id="KW-0732">Signal</keyword>
<evidence type="ECO:0000313" key="8">
    <source>
        <dbReference type="Proteomes" id="UP000087766"/>
    </source>
</evidence>
<protein>
    <recommendedName>
        <fullName evidence="5">Patatin</fullName>
        <ecNumber evidence="5">3.1.1.-</ecNumber>
    </recommendedName>
</protein>
<dbReference type="PROSITE" id="PS51635">
    <property type="entry name" value="PNPLA"/>
    <property type="match status" value="1"/>
</dbReference>
<feature type="short sequence motif" description="DGA/G" evidence="4">
    <location>
        <begin position="218"/>
        <end position="220"/>
    </location>
</feature>
<evidence type="ECO:0000256" key="1">
    <source>
        <dbReference type="ARBA" id="ARBA00010240"/>
    </source>
</evidence>
<evidence type="ECO:0000256" key="3">
    <source>
        <dbReference type="ARBA" id="ARBA00023098"/>
    </source>
</evidence>
<feature type="active site" description="Nucleophile" evidence="4">
    <location>
        <position position="78"/>
    </location>
</feature>
<dbReference type="PANTHER" id="PTHR32176">
    <property type="entry name" value="XYLOSE ISOMERASE"/>
    <property type="match status" value="1"/>
</dbReference>
<feature type="signal peptide" evidence="6">
    <location>
        <begin position="1"/>
        <end position="18"/>
    </location>
</feature>
<dbReference type="EC" id="3.1.1.-" evidence="5"/>
<evidence type="ECO:0000256" key="4">
    <source>
        <dbReference type="PROSITE-ProRule" id="PRU01161"/>
    </source>
</evidence>
<dbReference type="InterPro" id="IPR016035">
    <property type="entry name" value="Acyl_Trfase/lysoPLipase"/>
</dbReference>
<feature type="short sequence motif" description="GXGXXG" evidence="4">
    <location>
        <begin position="39"/>
        <end position="44"/>
    </location>
</feature>
<organism evidence="8 9">
    <name type="scientific">Vigna radiata var. radiata</name>
    <name type="common">Mung bean</name>
    <name type="synonym">Phaseolus aureus</name>
    <dbReference type="NCBI Taxonomy" id="3916"/>
    <lineage>
        <taxon>Eukaryota</taxon>
        <taxon>Viridiplantae</taxon>
        <taxon>Streptophyta</taxon>
        <taxon>Embryophyta</taxon>
        <taxon>Tracheophyta</taxon>
        <taxon>Spermatophyta</taxon>
        <taxon>Magnoliopsida</taxon>
        <taxon>eudicotyledons</taxon>
        <taxon>Gunneridae</taxon>
        <taxon>Pentapetalae</taxon>
        <taxon>rosids</taxon>
        <taxon>fabids</taxon>
        <taxon>Fabales</taxon>
        <taxon>Fabaceae</taxon>
        <taxon>Papilionoideae</taxon>
        <taxon>50 kb inversion clade</taxon>
        <taxon>NPAAA clade</taxon>
        <taxon>indigoferoid/millettioid clade</taxon>
        <taxon>Phaseoleae</taxon>
        <taxon>Vigna</taxon>
    </lineage>
</organism>
<dbReference type="GeneID" id="106773550"/>
<evidence type="ECO:0000256" key="6">
    <source>
        <dbReference type="SAM" id="SignalP"/>
    </source>
</evidence>
<dbReference type="GO" id="GO:0016042">
    <property type="term" value="P:lipid catabolic process"/>
    <property type="evidence" value="ECO:0007669"/>
    <property type="project" value="UniProtKB-UniRule"/>
</dbReference>
<dbReference type="AlphaFoldDB" id="A0A1S3VBX8"/>
<evidence type="ECO:0000256" key="2">
    <source>
        <dbReference type="ARBA" id="ARBA00022963"/>
    </source>
</evidence>
<dbReference type="Pfam" id="PF01734">
    <property type="entry name" value="Patatin"/>
    <property type="match status" value="1"/>
</dbReference>
<name>A0A1S3VBX8_VIGRR</name>
<feature type="chain" id="PRO_5010373681" description="Patatin" evidence="6">
    <location>
        <begin position="19"/>
        <end position="418"/>
    </location>
</feature>
<dbReference type="PANTHER" id="PTHR32176:SF33">
    <property type="entry name" value="PATATIN"/>
    <property type="match status" value="1"/>
</dbReference>
<reference evidence="8" key="1">
    <citation type="journal article" date="2014" name="Nat. Commun.">
        <title>Genome sequence of mungbean and insights into evolution within Vigna species.</title>
        <authorList>
            <person name="Kang Y.J."/>
            <person name="Kim S.K."/>
            <person name="Kim M.Y."/>
            <person name="Lestari P."/>
            <person name="Kim K.H."/>
            <person name="Ha B.K."/>
            <person name="Jun T.H."/>
            <person name="Hwang W.J."/>
            <person name="Lee T."/>
            <person name="Lee J."/>
            <person name="Shim S."/>
            <person name="Yoon M.Y."/>
            <person name="Jang Y.E."/>
            <person name="Han K.S."/>
            <person name="Taeprayoon P."/>
            <person name="Yoon N."/>
            <person name="Somta P."/>
            <person name="Tanya P."/>
            <person name="Kim K.S."/>
            <person name="Gwag J.G."/>
            <person name="Moon J.K."/>
            <person name="Lee Y.H."/>
            <person name="Park B.S."/>
            <person name="Bombarely A."/>
            <person name="Doyle J.J."/>
            <person name="Jackson S.A."/>
            <person name="Schafleitner R."/>
            <person name="Srinives P."/>
            <person name="Varshney R.K."/>
            <person name="Lee S.H."/>
        </authorList>
    </citation>
    <scope>NUCLEOTIDE SEQUENCE [LARGE SCALE GENOMIC DNA]</scope>
    <source>
        <strain evidence="8">cv. VC1973A</strain>
    </source>
</reference>
<dbReference type="OrthoDB" id="1377244at2759"/>
<evidence type="ECO:0000259" key="7">
    <source>
        <dbReference type="PROSITE" id="PS51635"/>
    </source>
</evidence>
<evidence type="ECO:0000256" key="5">
    <source>
        <dbReference type="RuleBase" id="RU361262"/>
    </source>
</evidence>
<keyword evidence="4 5" id="KW-0378">Hydrolase</keyword>
<proteinExistence type="inferred from homology"/>
<accession>A0A1S3VBX8</accession>
<evidence type="ECO:0000313" key="9">
    <source>
        <dbReference type="RefSeq" id="XP_014515727.1"/>
    </source>
</evidence>
<dbReference type="KEGG" id="vra:106773550"/>
<keyword evidence="3 4" id="KW-0443">Lipid metabolism</keyword>
<feature type="short sequence motif" description="GXSXG" evidence="4">
    <location>
        <begin position="76"/>
        <end position="80"/>
    </location>
</feature>
<dbReference type="InterPro" id="IPR002641">
    <property type="entry name" value="PNPLA_dom"/>
</dbReference>
<comment type="domain">
    <text evidence="5">The nitrogen atoms of the two glycine residues in the GGXR motif define the oxyanion hole, and stabilize the oxyanion that forms during the nucleophilic attack by the catalytic serine during substrate cleavage.</text>
</comment>
<dbReference type="Proteomes" id="UP000087766">
    <property type="component" value="Chromosome 9"/>
</dbReference>
<keyword evidence="8" id="KW-1185">Reference proteome</keyword>
<gene>
    <name evidence="9" type="primary">LOC106773550</name>
</gene>
<keyword evidence="2 4" id="KW-0442">Lipid degradation</keyword>
<dbReference type="Gene3D" id="3.40.1090.10">
    <property type="entry name" value="Cytosolic phospholipase A2 catalytic domain"/>
    <property type="match status" value="1"/>
</dbReference>
<dbReference type="FunFam" id="3.40.1090.10:FF:000061">
    <property type="entry name" value="Patatin"/>
    <property type="match status" value="1"/>
</dbReference>
<feature type="domain" description="PNPLA" evidence="7">
    <location>
        <begin position="35"/>
        <end position="231"/>
    </location>
</feature>
<dbReference type="SUPFAM" id="SSF52151">
    <property type="entry name" value="FabD/lysophospholipase-like"/>
    <property type="match status" value="1"/>
</dbReference>
<sequence>MAPFLFLFLLFSSQLVSGMNTKLPSPSYGNLITILSIDGGGIRGLIPAVLLNHLEKSLQAWDKSALLADYFDVIAGTSTGGLMTALLTAPNPQYPTRPLLNTTQVIQFYQNYGPSIFNNENSVWNNSFPGPKYDGKFLQNLASELLQNTRLSETLTNVVIPTFDLKKLHPVIFSNFQLKEVPSFDAKLSDICIGTSAAPTYLPPYYFKNGDTEFNLIDGGVAATNPAMAALTEVIKQQKEKNPYMTRKNSKENINILLLSIGCGTAEAVGVDAQVAEHFSANQWAATGLATGAYDYGSKEMTEFYISTVFPGLQSSDYYLRIQEYNLDPSMAGLDNATAVNLKNLEKVGYNLLNEPVLRKNVATFVPEEEEEWGTNAQALERLAEVLYREKKLRTKRKKSMEKMGRPFIKNVVGQTSY</sequence>